<dbReference type="GO" id="GO:0004749">
    <property type="term" value="F:ribose phosphate diphosphokinase activity"/>
    <property type="evidence" value="ECO:0007669"/>
    <property type="project" value="UniProtKB-EC"/>
</dbReference>
<sequence>MRRAACGPTRKSRQQQAAARLSAYVTHGVFPRESWNKFKADDGNGAAANGGFRFFWLSDSCPQTTAAVKGRQPFEVLTLAGPIAAALQI</sequence>
<accession>A0A0D2KCP8</accession>
<keyword evidence="1" id="KW-0808">Transferase</keyword>
<keyword evidence="1" id="KW-0418">Kinase</keyword>
<dbReference type="EMBL" id="KK104648">
    <property type="protein sequence ID" value="KIY93598.1"/>
    <property type="molecule type" value="Genomic_DNA"/>
</dbReference>
<keyword evidence="2" id="KW-1185">Reference proteome</keyword>
<dbReference type="GeneID" id="25731917"/>
<gene>
    <name evidence="1" type="ORF">MNEG_14362</name>
</gene>
<protein>
    <submittedName>
        <fullName evidence="1">Ribose-phosphate pyrophosphokinase 3</fullName>
        <ecNumber evidence="1">2.7.6.1</ecNumber>
    </submittedName>
</protein>
<dbReference type="EC" id="2.7.6.1" evidence="1"/>
<organism evidence="1 2">
    <name type="scientific">Monoraphidium neglectum</name>
    <dbReference type="NCBI Taxonomy" id="145388"/>
    <lineage>
        <taxon>Eukaryota</taxon>
        <taxon>Viridiplantae</taxon>
        <taxon>Chlorophyta</taxon>
        <taxon>core chlorophytes</taxon>
        <taxon>Chlorophyceae</taxon>
        <taxon>CS clade</taxon>
        <taxon>Sphaeropleales</taxon>
        <taxon>Selenastraceae</taxon>
        <taxon>Monoraphidium</taxon>
    </lineage>
</organism>
<name>A0A0D2KCP8_9CHLO</name>
<dbReference type="RefSeq" id="XP_013892618.1">
    <property type="nucleotide sequence ID" value="XM_014037164.1"/>
</dbReference>
<dbReference type="OrthoDB" id="10263753at2759"/>
<dbReference type="Proteomes" id="UP000054498">
    <property type="component" value="Unassembled WGS sequence"/>
</dbReference>
<dbReference type="STRING" id="145388.A0A0D2KCP8"/>
<evidence type="ECO:0000313" key="1">
    <source>
        <dbReference type="EMBL" id="KIY93598.1"/>
    </source>
</evidence>
<proteinExistence type="predicted"/>
<dbReference type="KEGG" id="mng:MNEG_14362"/>
<dbReference type="AlphaFoldDB" id="A0A0D2KCP8"/>
<reference evidence="1 2" key="1">
    <citation type="journal article" date="2013" name="BMC Genomics">
        <title>Reconstruction of the lipid metabolism for the microalga Monoraphidium neglectum from its genome sequence reveals characteristics suitable for biofuel production.</title>
        <authorList>
            <person name="Bogen C."/>
            <person name="Al-Dilaimi A."/>
            <person name="Albersmeier A."/>
            <person name="Wichmann J."/>
            <person name="Grundmann M."/>
            <person name="Rupp O."/>
            <person name="Lauersen K.J."/>
            <person name="Blifernez-Klassen O."/>
            <person name="Kalinowski J."/>
            <person name="Goesmann A."/>
            <person name="Mussgnug J.H."/>
            <person name="Kruse O."/>
        </authorList>
    </citation>
    <scope>NUCLEOTIDE SEQUENCE [LARGE SCALE GENOMIC DNA]</scope>
    <source>
        <strain evidence="1 2">SAG 48.87</strain>
    </source>
</reference>
<dbReference type="GO" id="GO:0016301">
    <property type="term" value="F:kinase activity"/>
    <property type="evidence" value="ECO:0007669"/>
    <property type="project" value="UniProtKB-KW"/>
</dbReference>
<evidence type="ECO:0000313" key="2">
    <source>
        <dbReference type="Proteomes" id="UP000054498"/>
    </source>
</evidence>